<dbReference type="Gene3D" id="3.30.420.10">
    <property type="entry name" value="Ribonuclease H-like superfamily/Ribonuclease H"/>
    <property type="match status" value="1"/>
</dbReference>
<dbReference type="InterPro" id="IPR014811">
    <property type="entry name" value="ArgoL1"/>
</dbReference>
<dbReference type="InterPro" id="IPR003100">
    <property type="entry name" value="PAZ_dom"/>
</dbReference>
<dbReference type="OrthoDB" id="10252740at2759"/>
<dbReference type="RefSeq" id="XP_025555772.1">
    <property type="nucleotide sequence ID" value="XM_025698067.1"/>
</dbReference>
<protein>
    <submittedName>
        <fullName evidence="2">Piwi-domain-containing protein</fullName>
    </submittedName>
</protein>
<dbReference type="Pfam" id="PF02171">
    <property type="entry name" value="Piwi"/>
    <property type="match status" value="1"/>
</dbReference>
<keyword evidence="3" id="KW-1185">Reference proteome</keyword>
<dbReference type="InterPro" id="IPR045246">
    <property type="entry name" value="Piwi_ago-like"/>
</dbReference>
<dbReference type="Pfam" id="PF16486">
    <property type="entry name" value="ArgoN"/>
    <property type="match status" value="1"/>
</dbReference>
<dbReference type="SUPFAM" id="SSF53098">
    <property type="entry name" value="Ribonuclease H-like"/>
    <property type="match status" value="1"/>
</dbReference>
<dbReference type="PROSITE" id="PS00018">
    <property type="entry name" value="EF_HAND_1"/>
    <property type="match status" value="1"/>
</dbReference>
<evidence type="ECO:0000259" key="1">
    <source>
        <dbReference type="PROSITE" id="PS50822"/>
    </source>
</evidence>
<dbReference type="STRING" id="1450537.A0A395IC00"/>
<dbReference type="InterPro" id="IPR032474">
    <property type="entry name" value="Argonaute_N"/>
</dbReference>
<gene>
    <name evidence="2" type="ORF">BO97DRAFT_440350</name>
</gene>
<dbReference type="VEuPathDB" id="FungiDB:BO97DRAFT_440350"/>
<dbReference type="InterPro" id="IPR012337">
    <property type="entry name" value="RNaseH-like_sf"/>
</dbReference>
<dbReference type="Pfam" id="PF16488">
    <property type="entry name" value="ArgoL2"/>
    <property type="match status" value="1"/>
</dbReference>
<dbReference type="InterPro" id="IPR036397">
    <property type="entry name" value="RNaseH_sf"/>
</dbReference>
<feature type="domain" description="Piwi" evidence="1">
    <location>
        <begin position="743"/>
        <end position="1062"/>
    </location>
</feature>
<dbReference type="PANTHER" id="PTHR22891">
    <property type="entry name" value="EUKARYOTIC TRANSLATION INITIATION FACTOR 2C"/>
    <property type="match status" value="1"/>
</dbReference>
<dbReference type="Pfam" id="PF02170">
    <property type="entry name" value="PAZ"/>
    <property type="match status" value="1"/>
</dbReference>
<dbReference type="AlphaFoldDB" id="A0A395IC00"/>
<dbReference type="SMART" id="SM01163">
    <property type="entry name" value="DUF1785"/>
    <property type="match status" value="1"/>
</dbReference>
<dbReference type="CDD" id="cd04657">
    <property type="entry name" value="Piwi_ago-like"/>
    <property type="match status" value="1"/>
</dbReference>
<dbReference type="PROSITE" id="PS50822">
    <property type="entry name" value="PIWI"/>
    <property type="match status" value="1"/>
</dbReference>
<dbReference type="Proteomes" id="UP000248961">
    <property type="component" value="Unassembled WGS sequence"/>
</dbReference>
<proteinExistence type="predicted"/>
<dbReference type="Gene3D" id="2.170.260.10">
    <property type="entry name" value="paz domain"/>
    <property type="match status" value="1"/>
</dbReference>
<dbReference type="InterPro" id="IPR036085">
    <property type="entry name" value="PAZ_dom_sf"/>
</dbReference>
<dbReference type="SMART" id="SM00950">
    <property type="entry name" value="Piwi"/>
    <property type="match status" value="1"/>
</dbReference>
<dbReference type="Gene3D" id="3.40.50.2300">
    <property type="match status" value="1"/>
</dbReference>
<accession>A0A395IC00</accession>
<sequence length="1102" mass="120863">MQGPTDSVAGCRDQESHEVATSRIWYSIITASTTLCRFHPTSFPRLFNVPRPQLTPPRFASPHLDSSCRILEVVHNGAVVEGATVVVEGAVTVVVEVPAFAEIEEEAIVVEAVGAVAALLIFPPVKVTMEQAIPEVVAVAEGSMEAVAFVGAVEAEVAIMKIEEQTMAALIKAPRAAADFPPRPGFGTQGKAITLFANYFDLMSVGKTLCRYDLQILEDKSARKPTGKKLKQIVRLLIGEHFAHLRSNIVTDFTTTLISQIKLLEEGEDARIYEVRYRDEKEDDYPEQPMIYRVKCQYTGNLDPSDLLNYLTSTKAADMFKDKAEILQAMNIVLGHQPKGDPNIYSVGANRHFAIDQGHRQSASLGAGLEALRGFFVSVRAATARILVNVQVRYVACYKDRPLKEVLGEYLSSQRFNFSDTARFLKNLQVRVIHIERKNKRGDVVPRIKRIAGLATPRDGASLPNPPIVPRPGAGPDHVQFWLDARGQQPTQQSSKGKGKKPVIAGPAPAGRYISVAAFFAQQYKITVDYNMPVVNVGDRQNPSYLPVEVCHVEPGQQAKMKLSPGQTSAMLGFAVRRPPQNARSIVEDGAQVLGLGGASNETLAEFGIRAASQLITVPGRVLAAPNVHYKDLKAEQKLITVIPESGSWNMRSIRFSKGSALPRWAWLFLDDNPNGSMQPDEMNACLKKFHAKLREVGVAANPPLAGRRIHLPGGATDESTAQREALISRAVREMMDAHKPTMILGVLPSRNNTDVYNCIKRVCDIREGVLNVNVLVDNFKRGSEQTFANVGLKVNLKLGGANQLIPPSELGIVGKNDTMLVGIDVTHPSPGSSSKAPSVAGMVASIDSDLGQWPAELRIQAARQERVDDLETMLKAHLGRWARHHQNKYPKNIIIYRDGVSEGQYEMVVQQELRSIKKACNGVYPATETAKGLPRISVIVVGKRHHTRFYPTRAEDADGSLNTPNGTVVDRGVTEVRNWDFYLQAHKAIKGTARPAHYFIVWDEIFCKETPKAPQQNAADILESLTHRLCYLFGRATMAVSICPPAYYADLVCERARCYLSDVFDATSTGSIVTGTEGGAVAPDGGSVTIHPNVKDKMFYI</sequence>
<dbReference type="SUPFAM" id="SSF101690">
    <property type="entry name" value="PAZ domain"/>
    <property type="match status" value="1"/>
</dbReference>
<dbReference type="GeneID" id="37202356"/>
<dbReference type="InterPro" id="IPR003165">
    <property type="entry name" value="Piwi"/>
</dbReference>
<evidence type="ECO:0000313" key="2">
    <source>
        <dbReference type="EMBL" id="RAL16618.1"/>
    </source>
</evidence>
<reference evidence="2 3" key="1">
    <citation type="submission" date="2018-02" db="EMBL/GenBank/DDBJ databases">
        <title>The genomes of Aspergillus section Nigri reveals drivers in fungal speciation.</title>
        <authorList>
            <consortium name="DOE Joint Genome Institute"/>
            <person name="Vesth T.C."/>
            <person name="Nybo J."/>
            <person name="Theobald S."/>
            <person name="Brandl J."/>
            <person name="Frisvad J.C."/>
            <person name="Nielsen K.F."/>
            <person name="Lyhne E.K."/>
            <person name="Kogle M.E."/>
            <person name="Kuo A."/>
            <person name="Riley R."/>
            <person name="Clum A."/>
            <person name="Nolan M."/>
            <person name="Lipzen A."/>
            <person name="Salamov A."/>
            <person name="Henrissat B."/>
            <person name="Wiebenga A."/>
            <person name="De vries R.P."/>
            <person name="Grigoriev I.V."/>
            <person name="Mortensen U.H."/>
            <person name="Andersen M.R."/>
            <person name="Baker S.E."/>
        </authorList>
    </citation>
    <scope>NUCLEOTIDE SEQUENCE [LARGE SCALE GENOMIC DNA]</scope>
    <source>
        <strain evidence="2 3">CBS 101889</strain>
    </source>
</reference>
<dbReference type="Pfam" id="PF08699">
    <property type="entry name" value="ArgoL1"/>
    <property type="match status" value="1"/>
</dbReference>
<dbReference type="InterPro" id="IPR018247">
    <property type="entry name" value="EF_Hand_1_Ca_BS"/>
</dbReference>
<dbReference type="EMBL" id="KZ824269">
    <property type="protein sequence ID" value="RAL16618.1"/>
    <property type="molecule type" value="Genomic_DNA"/>
</dbReference>
<organism evidence="2 3">
    <name type="scientific">Aspergillus homomorphus (strain CBS 101889)</name>
    <dbReference type="NCBI Taxonomy" id="1450537"/>
    <lineage>
        <taxon>Eukaryota</taxon>
        <taxon>Fungi</taxon>
        <taxon>Dikarya</taxon>
        <taxon>Ascomycota</taxon>
        <taxon>Pezizomycotina</taxon>
        <taxon>Eurotiomycetes</taxon>
        <taxon>Eurotiomycetidae</taxon>
        <taxon>Eurotiales</taxon>
        <taxon>Aspergillaceae</taxon>
        <taxon>Aspergillus</taxon>
        <taxon>Aspergillus subgen. Circumdati</taxon>
    </lineage>
</organism>
<name>A0A395IC00_ASPHC</name>
<dbReference type="GO" id="GO:0003723">
    <property type="term" value="F:RNA binding"/>
    <property type="evidence" value="ECO:0007669"/>
    <property type="project" value="InterPro"/>
</dbReference>
<dbReference type="InterPro" id="IPR032472">
    <property type="entry name" value="ArgoL2"/>
</dbReference>
<evidence type="ECO:0000313" key="3">
    <source>
        <dbReference type="Proteomes" id="UP000248961"/>
    </source>
</evidence>
<dbReference type="CDD" id="cd02846">
    <property type="entry name" value="PAZ_argonaute_like"/>
    <property type="match status" value="1"/>
</dbReference>